<organism evidence="1 2">
    <name type="scientific">Zalaria obscura</name>
    <dbReference type="NCBI Taxonomy" id="2024903"/>
    <lineage>
        <taxon>Eukaryota</taxon>
        <taxon>Fungi</taxon>
        <taxon>Dikarya</taxon>
        <taxon>Ascomycota</taxon>
        <taxon>Pezizomycotina</taxon>
        <taxon>Dothideomycetes</taxon>
        <taxon>Dothideomycetidae</taxon>
        <taxon>Dothideales</taxon>
        <taxon>Zalariaceae</taxon>
        <taxon>Zalaria</taxon>
    </lineage>
</organism>
<proteinExistence type="predicted"/>
<accession>A0ACC3SJU1</accession>
<dbReference type="EMBL" id="JAMKPW020000006">
    <property type="protein sequence ID" value="KAK8217204.1"/>
    <property type="molecule type" value="Genomic_DNA"/>
</dbReference>
<dbReference type="Proteomes" id="UP001320706">
    <property type="component" value="Unassembled WGS sequence"/>
</dbReference>
<keyword evidence="2" id="KW-1185">Reference proteome</keyword>
<reference evidence="1" key="1">
    <citation type="submission" date="2024-02" db="EMBL/GenBank/DDBJ databases">
        <title>Metagenome Assembled Genome of Zalaria obscura JY119.</title>
        <authorList>
            <person name="Vighnesh L."/>
            <person name="Jagadeeshwari U."/>
            <person name="Venkata Ramana C."/>
            <person name="Sasikala C."/>
        </authorList>
    </citation>
    <scope>NUCLEOTIDE SEQUENCE</scope>
    <source>
        <strain evidence="1">JY119</strain>
    </source>
</reference>
<gene>
    <name evidence="1" type="ORF">M8818_001456</name>
</gene>
<protein>
    <submittedName>
        <fullName evidence="1">Uncharacterized protein</fullName>
    </submittedName>
</protein>
<name>A0ACC3SJU1_9PEZI</name>
<comment type="caution">
    <text evidence="1">The sequence shown here is derived from an EMBL/GenBank/DDBJ whole genome shotgun (WGS) entry which is preliminary data.</text>
</comment>
<sequence>MRATRSTAPNVRPIDVHTATQVLGLKNDWHNFWSTAARRNHLKVYSQAERFDDGREKTQFGCLLSYDEVEAECGMATEKPEEPVGDVVPTVEEDLDLNDLLEDDDIWTEASYSGSSDNSAVDGDEAPADENSAHGSDYAPETTDYETEAEPHTQNSRRHRQVHDPRVLEKRQDMYTEALDQQMSAAEEQRLWAVLGREPPFHVKAEEAETPRPPLQRRKRRAEVEDWKDRIDFQAEWERFGETVPKEEFELVGQRGVQGRKRRRVAYDTLQQRGYNQGGQDTMDDHEMGTDQDTEQVAGASDSASLDGEVDEDVDMASE</sequence>
<evidence type="ECO:0000313" key="2">
    <source>
        <dbReference type="Proteomes" id="UP001320706"/>
    </source>
</evidence>
<evidence type="ECO:0000313" key="1">
    <source>
        <dbReference type="EMBL" id="KAK8217204.1"/>
    </source>
</evidence>